<feature type="compositionally biased region" description="Basic and acidic residues" evidence="1">
    <location>
        <begin position="61"/>
        <end position="71"/>
    </location>
</feature>
<feature type="region of interest" description="Disordered" evidence="1">
    <location>
        <begin position="36"/>
        <end position="387"/>
    </location>
</feature>
<proteinExistence type="predicted"/>
<dbReference type="KEGG" id="act:ACLA_083370"/>
<dbReference type="AlphaFoldDB" id="A1CTK5"/>
<dbReference type="EMBL" id="DS027060">
    <property type="protein sequence ID" value="EAW06642.1"/>
    <property type="molecule type" value="Genomic_DNA"/>
</dbReference>
<dbReference type="STRING" id="344612.A1CTK5"/>
<feature type="compositionally biased region" description="Basic and acidic residues" evidence="1">
    <location>
        <begin position="270"/>
        <end position="286"/>
    </location>
</feature>
<feature type="region of interest" description="Disordered" evidence="1">
    <location>
        <begin position="1"/>
        <end position="23"/>
    </location>
</feature>
<reference evidence="2 3" key="1">
    <citation type="journal article" date="2008" name="PLoS Genet.">
        <title>Genomic islands in the pathogenic filamentous fungus Aspergillus fumigatus.</title>
        <authorList>
            <person name="Fedorova N.D."/>
            <person name="Khaldi N."/>
            <person name="Joardar V.S."/>
            <person name="Maiti R."/>
            <person name="Amedeo P."/>
            <person name="Anderson M.J."/>
            <person name="Crabtree J."/>
            <person name="Silva J.C."/>
            <person name="Badger J.H."/>
            <person name="Albarraq A."/>
            <person name="Angiuoli S."/>
            <person name="Bussey H."/>
            <person name="Bowyer P."/>
            <person name="Cotty P.J."/>
            <person name="Dyer P.S."/>
            <person name="Egan A."/>
            <person name="Galens K."/>
            <person name="Fraser-Liggett C.M."/>
            <person name="Haas B.J."/>
            <person name="Inman J.M."/>
            <person name="Kent R."/>
            <person name="Lemieux S."/>
            <person name="Malavazi I."/>
            <person name="Orvis J."/>
            <person name="Roemer T."/>
            <person name="Ronning C.M."/>
            <person name="Sundaram J.P."/>
            <person name="Sutton G."/>
            <person name="Turner G."/>
            <person name="Venter J.C."/>
            <person name="White O.R."/>
            <person name="Whitty B.R."/>
            <person name="Youngman P."/>
            <person name="Wolfe K.H."/>
            <person name="Goldman G.H."/>
            <person name="Wortman J.R."/>
            <person name="Jiang B."/>
            <person name="Denning D.W."/>
            <person name="Nierman W.C."/>
        </authorList>
    </citation>
    <scope>NUCLEOTIDE SEQUENCE [LARGE SCALE GENOMIC DNA]</scope>
    <source>
        <strain evidence="3">ATCC 1007 / CBS 513.65 / DSM 816 / NCTC 3887 / NRRL 1</strain>
    </source>
</reference>
<gene>
    <name evidence="2" type="ORF">ACLA_083370</name>
</gene>
<dbReference type="eggNOG" id="ENOG502SAXX">
    <property type="taxonomic scope" value="Eukaryota"/>
</dbReference>
<dbReference type="OMA" id="PFAQTAS"/>
<dbReference type="Proteomes" id="UP000006701">
    <property type="component" value="Unassembled WGS sequence"/>
</dbReference>
<protein>
    <submittedName>
        <fullName evidence="2">Uncharacterized protein</fullName>
    </submittedName>
</protein>
<dbReference type="HOGENOM" id="CLU_043406_0_0_1"/>
<keyword evidence="3" id="KW-1185">Reference proteome</keyword>
<feature type="compositionally biased region" description="Basic residues" evidence="1">
    <location>
        <begin position="72"/>
        <end position="86"/>
    </location>
</feature>
<dbReference type="OrthoDB" id="2402960at2759"/>
<dbReference type="RefSeq" id="XP_001268068.1">
    <property type="nucleotide sequence ID" value="XM_001268067.1"/>
</dbReference>
<evidence type="ECO:0000313" key="2">
    <source>
        <dbReference type="EMBL" id="EAW06642.1"/>
    </source>
</evidence>
<name>A1CTK5_ASPCL</name>
<dbReference type="GeneID" id="4700510"/>
<feature type="compositionally biased region" description="Basic and acidic residues" evidence="1">
    <location>
        <begin position="190"/>
        <end position="250"/>
    </location>
</feature>
<feature type="compositionally biased region" description="Basic and acidic residues" evidence="1">
    <location>
        <begin position="87"/>
        <end position="117"/>
    </location>
</feature>
<sequence>MADPITDAPVIDEFAQTRGGDDLFDDEIVPVSVEGQVQAEIPVPEENAAPVESQPSPRIDTPPRTRGTEKRGRGRGRGRGGRGSHRGRADGVPRAKSIDNAVERGDNATEDSTRDTPVEALEQLTIEDETQQEAKSAGAAIGDEPPRVPAVRGDRSATGGLKKPKLTEEELSRRIAAAKENAAKRAAAHARAEADQASFLEREKVAEEKRRQERQNRRAMDTERERNRLRKLEALNGREWDASKREEDYNPRGGRGQFRRGMHGGVSGHVRRDFEVDTRAEEDSADGRQQYNSGRGRGRGRGGRGRGGSRGARAGTGGFDGTSEKPVSAESSATLVIDNEQDFPALPGNNKKVEKPSEKAPAALDKLETLSPVTGATWADQVEAQPE</sequence>
<evidence type="ECO:0000313" key="3">
    <source>
        <dbReference type="Proteomes" id="UP000006701"/>
    </source>
</evidence>
<evidence type="ECO:0000256" key="1">
    <source>
        <dbReference type="SAM" id="MobiDB-lite"/>
    </source>
</evidence>
<dbReference type="VEuPathDB" id="FungiDB:ACLA_083370"/>
<organism evidence="2 3">
    <name type="scientific">Aspergillus clavatus (strain ATCC 1007 / CBS 513.65 / DSM 816 / NCTC 3887 / NRRL 1 / QM 1276 / 107)</name>
    <dbReference type="NCBI Taxonomy" id="344612"/>
    <lineage>
        <taxon>Eukaryota</taxon>
        <taxon>Fungi</taxon>
        <taxon>Dikarya</taxon>
        <taxon>Ascomycota</taxon>
        <taxon>Pezizomycotina</taxon>
        <taxon>Eurotiomycetes</taxon>
        <taxon>Eurotiomycetidae</taxon>
        <taxon>Eurotiales</taxon>
        <taxon>Aspergillaceae</taxon>
        <taxon>Aspergillus</taxon>
        <taxon>Aspergillus subgen. Fumigati</taxon>
    </lineage>
</organism>
<accession>A1CTK5</accession>
<feature type="compositionally biased region" description="Gly residues" evidence="1">
    <location>
        <begin position="305"/>
        <end position="320"/>
    </location>
</feature>